<dbReference type="EMBL" id="ML208493">
    <property type="protein sequence ID" value="TFK64006.1"/>
    <property type="molecule type" value="Genomic_DNA"/>
</dbReference>
<evidence type="ECO:0000313" key="2">
    <source>
        <dbReference type="Proteomes" id="UP000308600"/>
    </source>
</evidence>
<reference evidence="1 2" key="1">
    <citation type="journal article" date="2019" name="Nat. Ecol. Evol.">
        <title>Megaphylogeny resolves global patterns of mushroom evolution.</title>
        <authorList>
            <person name="Varga T."/>
            <person name="Krizsan K."/>
            <person name="Foldi C."/>
            <person name="Dima B."/>
            <person name="Sanchez-Garcia M."/>
            <person name="Sanchez-Ramirez S."/>
            <person name="Szollosi G.J."/>
            <person name="Szarkandi J.G."/>
            <person name="Papp V."/>
            <person name="Albert L."/>
            <person name="Andreopoulos W."/>
            <person name="Angelini C."/>
            <person name="Antonin V."/>
            <person name="Barry K.W."/>
            <person name="Bougher N.L."/>
            <person name="Buchanan P."/>
            <person name="Buyck B."/>
            <person name="Bense V."/>
            <person name="Catcheside P."/>
            <person name="Chovatia M."/>
            <person name="Cooper J."/>
            <person name="Damon W."/>
            <person name="Desjardin D."/>
            <person name="Finy P."/>
            <person name="Geml J."/>
            <person name="Haridas S."/>
            <person name="Hughes K."/>
            <person name="Justo A."/>
            <person name="Karasinski D."/>
            <person name="Kautmanova I."/>
            <person name="Kiss B."/>
            <person name="Kocsube S."/>
            <person name="Kotiranta H."/>
            <person name="LaButti K.M."/>
            <person name="Lechner B.E."/>
            <person name="Liimatainen K."/>
            <person name="Lipzen A."/>
            <person name="Lukacs Z."/>
            <person name="Mihaltcheva S."/>
            <person name="Morgado L.N."/>
            <person name="Niskanen T."/>
            <person name="Noordeloos M.E."/>
            <person name="Ohm R.A."/>
            <person name="Ortiz-Santana B."/>
            <person name="Ovrebo C."/>
            <person name="Racz N."/>
            <person name="Riley R."/>
            <person name="Savchenko A."/>
            <person name="Shiryaev A."/>
            <person name="Soop K."/>
            <person name="Spirin V."/>
            <person name="Szebenyi C."/>
            <person name="Tomsovsky M."/>
            <person name="Tulloss R.E."/>
            <person name="Uehling J."/>
            <person name="Grigoriev I.V."/>
            <person name="Vagvolgyi C."/>
            <person name="Papp T."/>
            <person name="Martin F.M."/>
            <person name="Miettinen O."/>
            <person name="Hibbett D.S."/>
            <person name="Nagy L.G."/>
        </authorList>
    </citation>
    <scope>NUCLEOTIDE SEQUENCE [LARGE SCALE GENOMIC DNA]</scope>
    <source>
        <strain evidence="1 2">NL-1719</strain>
    </source>
</reference>
<evidence type="ECO:0000313" key="1">
    <source>
        <dbReference type="EMBL" id="TFK64006.1"/>
    </source>
</evidence>
<dbReference type="Proteomes" id="UP000308600">
    <property type="component" value="Unassembled WGS sequence"/>
</dbReference>
<feature type="non-terminal residue" evidence="1">
    <location>
        <position position="259"/>
    </location>
</feature>
<feature type="non-terminal residue" evidence="1">
    <location>
        <position position="1"/>
    </location>
</feature>
<protein>
    <submittedName>
        <fullName evidence="1">Uncharacterized protein</fullName>
    </submittedName>
</protein>
<organism evidence="1 2">
    <name type="scientific">Pluteus cervinus</name>
    <dbReference type="NCBI Taxonomy" id="181527"/>
    <lineage>
        <taxon>Eukaryota</taxon>
        <taxon>Fungi</taxon>
        <taxon>Dikarya</taxon>
        <taxon>Basidiomycota</taxon>
        <taxon>Agaricomycotina</taxon>
        <taxon>Agaricomycetes</taxon>
        <taxon>Agaricomycetidae</taxon>
        <taxon>Agaricales</taxon>
        <taxon>Pluteineae</taxon>
        <taxon>Pluteaceae</taxon>
        <taxon>Pluteus</taxon>
    </lineage>
</organism>
<name>A0ACD3AEN2_9AGAR</name>
<sequence length="259" mass="29431">AMFDSAARVDAPCVYDETRTLLVDGIRSWVQNREQGVIRCILGHSGVGKSTLAQTIARECRRQDWLVATFFFSRSDPDMNHTKKVVSTLAYQLAHQDKIYKASIEEIFQRSPSILEKSIDVQWSKLIVDIIRQSPPTPSVIILDGLDECENKEEQLHLLQLLALQVSPLAKFIITFRPTLHIQKLLQRLDLNAECLIYLGDSQEDRHDIQQFLRSSFREISRAKALTSGNGDWPSDDAQEKLVNMASGQFRFAAAVIKF</sequence>
<accession>A0ACD3AEN2</accession>
<gene>
    <name evidence="1" type="ORF">BDN72DRAFT_728148</name>
</gene>
<proteinExistence type="predicted"/>
<keyword evidence="2" id="KW-1185">Reference proteome</keyword>